<dbReference type="CDD" id="cd00118">
    <property type="entry name" value="LysM"/>
    <property type="match status" value="2"/>
</dbReference>
<dbReference type="SUPFAM" id="SSF54106">
    <property type="entry name" value="LysM domain"/>
    <property type="match status" value="2"/>
</dbReference>
<dbReference type="GO" id="GO:0016798">
    <property type="term" value="F:hydrolase activity, acting on glycosyl bonds"/>
    <property type="evidence" value="ECO:0007669"/>
    <property type="project" value="UniProtKB-KW"/>
</dbReference>
<dbReference type="Gene3D" id="3.20.20.80">
    <property type="entry name" value="Glycosidases"/>
    <property type="match status" value="1"/>
</dbReference>
<name>A0A1M6CGL4_9FIRM</name>
<feature type="domain" description="GH18" evidence="4">
    <location>
        <begin position="99"/>
        <end position="428"/>
    </location>
</feature>
<keyword evidence="2" id="KW-0326">Glycosidase</keyword>
<keyword evidence="1" id="KW-0378">Hydrolase</keyword>
<dbReference type="Pfam" id="PF01476">
    <property type="entry name" value="LysM"/>
    <property type="match status" value="2"/>
</dbReference>
<evidence type="ECO:0000256" key="1">
    <source>
        <dbReference type="ARBA" id="ARBA00022801"/>
    </source>
</evidence>
<dbReference type="Pfam" id="PF00704">
    <property type="entry name" value="Glyco_hydro_18"/>
    <property type="match status" value="1"/>
</dbReference>
<dbReference type="PANTHER" id="PTHR46066">
    <property type="entry name" value="CHITINASE DOMAIN-CONTAINING PROTEIN 1 FAMILY MEMBER"/>
    <property type="match status" value="1"/>
</dbReference>
<dbReference type="EMBL" id="FQZS01000005">
    <property type="protein sequence ID" value="SHI59991.1"/>
    <property type="molecule type" value="Genomic_DNA"/>
</dbReference>
<dbReference type="InterPro" id="IPR041704">
    <property type="entry name" value="CFLE_GH18"/>
</dbReference>
<dbReference type="InterPro" id="IPR036779">
    <property type="entry name" value="LysM_dom_sf"/>
</dbReference>
<dbReference type="SUPFAM" id="SSF51445">
    <property type="entry name" value="(Trans)glycosidases"/>
    <property type="match status" value="1"/>
</dbReference>
<evidence type="ECO:0000259" key="4">
    <source>
        <dbReference type="PROSITE" id="PS51910"/>
    </source>
</evidence>
<dbReference type="Gene3D" id="3.10.350.10">
    <property type="entry name" value="LysM domain"/>
    <property type="match status" value="2"/>
</dbReference>
<keyword evidence="6" id="KW-1185">Reference proteome</keyword>
<evidence type="ECO:0000256" key="2">
    <source>
        <dbReference type="ARBA" id="ARBA00023295"/>
    </source>
</evidence>
<dbReference type="RefSeq" id="WP_073024700.1">
    <property type="nucleotide sequence ID" value="NZ_FQZS01000005.1"/>
</dbReference>
<dbReference type="OrthoDB" id="9769314at2"/>
<dbReference type="AlphaFoldDB" id="A0A1M6CGL4"/>
<dbReference type="Proteomes" id="UP000184442">
    <property type="component" value="Unassembled WGS sequence"/>
</dbReference>
<dbReference type="GO" id="GO:0012505">
    <property type="term" value="C:endomembrane system"/>
    <property type="evidence" value="ECO:0007669"/>
    <property type="project" value="TreeGrafter"/>
</dbReference>
<dbReference type="PROSITE" id="PS51910">
    <property type="entry name" value="GH18_2"/>
    <property type="match status" value="1"/>
</dbReference>
<organism evidence="5 6">
    <name type="scientific">Lutispora thermophila DSM 19022</name>
    <dbReference type="NCBI Taxonomy" id="1122184"/>
    <lineage>
        <taxon>Bacteria</taxon>
        <taxon>Bacillati</taxon>
        <taxon>Bacillota</taxon>
        <taxon>Clostridia</taxon>
        <taxon>Lutisporales</taxon>
        <taxon>Lutisporaceae</taxon>
        <taxon>Lutispora</taxon>
    </lineage>
</organism>
<dbReference type="PROSITE" id="PS51782">
    <property type="entry name" value="LYSM"/>
    <property type="match status" value="2"/>
</dbReference>
<dbReference type="GO" id="GO:0070492">
    <property type="term" value="F:oligosaccharide binding"/>
    <property type="evidence" value="ECO:0007669"/>
    <property type="project" value="TreeGrafter"/>
</dbReference>
<sequence length="428" mass="48352">MTVYVVKRGDTLWSIARQFGVSINAIVETNGIEDLSHLVVGQSLVIPKEARNYIIRPRDSLWSVARRFGTTVERLAEYNRISNPALIYPGLEIRIPSENKNYGYMEINAYVELEAGAAAVGYVEEVAPYLTYISSFSYQVNEDGTLNNINDEAMIQTARNNNIASLMIITNLRNGNFDTQLAHIILSNETIQQNLINNVLAIMRNKEYYGLNIDFERVAPADRQLYNSFLRRITDQLHNSNFIASTALVPQNTDVTAGAWHGAHDYRAHGEIVDFVILMTYEWGWSGGPPMAVAPINEVRKVLNYAASVIPRNKILMGTPLYGYDWSLPYTPGGEWARRISPDEAVRLAANVGAEIQFDETAKSPYFNYRDENGVEHVVWFEDARSMKAKNEMAANMGLRGISYWVLGESFIQNWALLDNMFNIVKVI</sequence>
<dbReference type="SMART" id="SM00636">
    <property type="entry name" value="Glyco_18"/>
    <property type="match status" value="1"/>
</dbReference>
<accession>A0A1M6CGL4</accession>
<dbReference type="GO" id="GO:0005975">
    <property type="term" value="P:carbohydrate metabolic process"/>
    <property type="evidence" value="ECO:0007669"/>
    <property type="project" value="InterPro"/>
</dbReference>
<gene>
    <name evidence="5" type="ORF">SAMN02745176_00761</name>
</gene>
<dbReference type="InterPro" id="IPR001223">
    <property type="entry name" value="Glyco_hydro18_cat"/>
</dbReference>
<dbReference type="GO" id="GO:0008061">
    <property type="term" value="F:chitin binding"/>
    <property type="evidence" value="ECO:0007669"/>
    <property type="project" value="InterPro"/>
</dbReference>
<feature type="domain" description="LysM" evidence="3">
    <location>
        <begin position="2"/>
        <end position="46"/>
    </location>
</feature>
<dbReference type="InterPro" id="IPR011583">
    <property type="entry name" value="Chitinase_II/V-like_cat"/>
</dbReference>
<evidence type="ECO:0000313" key="6">
    <source>
        <dbReference type="Proteomes" id="UP000184442"/>
    </source>
</evidence>
<feature type="domain" description="LysM" evidence="3">
    <location>
        <begin position="51"/>
        <end position="95"/>
    </location>
</feature>
<protein>
    <submittedName>
        <fullName evidence="5">Spore germination protein</fullName>
    </submittedName>
</protein>
<dbReference type="STRING" id="1122184.SAMN02745176_00761"/>
<dbReference type="SMART" id="SM00257">
    <property type="entry name" value="LysM"/>
    <property type="match status" value="2"/>
</dbReference>
<dbReference type="InterPro" id="IPR029070">
    <property type="entry name" value="Chitinase_insertion_sf"/>
</dbReference>
<evidence type="ECO:0000259" key="3">
    <source>
        <dbReference type="PROSITE" id="PS51782"/>
    </source>
</evidence>
<dbReference type="InterPro" id="IPR018392">
    <property type="entry name" value="LysM"/>
</dbReference>
<dbReference type="PANTHER" id="PTHR46066:SF2">
    <property type="entry name" value="CHITINASE DOMAIN-CONTAINING PROTEIN 1"/>
    <property type="match status" value="1"/>
</dbReference>
<evidence type="ECO:0000313" key="5">
    <source>
        <dbReference type="EMBL" id="SHI59991.1"/>
    </source>
</evidence>
<dbReference type="CDD" id="cd02874">
    <property type="entry name" value="GH18_CFLE_spore_hydrolase"/>
    <property type="match status" value="1"/>
</dbReference>
<dbReference type="InterPro" id="IPR017853">
    <property type="entry name" value="GH"/>
</dbReference>
<dbReference type="Gene3D" id="3.10.50.10">
    <property type="match status" value="1"/>
</dbReference>
<proteinExistence type="predicted"/>
<reference evidence="5 6" key="1">
    <citation type="submission" date="2016-11" db="EMBL/GenBank/DDBJ databases">
        <authorList>
            <person name="Jaros S."/>
            <person name="Januszkiewicz K."/>
            <person name="Wedrychowicz H."/>
        </authorList>
    </citation>
    <scope>NUCLEOTIDE SEQUENCE [LARGE SCALE GENOMIC DNA]</scope>
    <source>
        <strain evidence="5 6">DSM 19022</strain>
    </source>
</reference>